<dbReference type="InterPro" id="IPR010156">
    <property type="entry name" value="CRISPR-assoc_prot_Cas6"/>
</dbReference>
<evidence type="ECO:0000256" key="5">
    <source>
        <dbReference type="PIRSR" id="PIRSR005054-50"/>
    </source>
</evidence>
<evidence type="ECO:0000256" key="3">
    <source>
        <dbReference type="ARBA" id="ARBA00023118"/>
    </source>
</evidence>
<dbReference type="InParanoid" id="A0A212RME8"/>
<dbReference type="EMBL" id="FYEK01000071">
    <property type="protein sequence ID" value="SNB73720.1"/>
    <property type="molecule type" value="Genomic_DNA"/>
</dbReference>
<evidence type="ECO:0000259" key="6">
    <source>
        <dbReference type="Pfam" id="PF01881"/>
    </source>
</evidence>
<evidence type="ECO:0000313" key="7">
    <source>
        <dbReference type="EMBL" id="SNB73720.1"/>
    </source>
</evidence>
<dbReference type="RefSeq" id="WP_088572209.1">
    <property type="nucleotide sequence ID" value="NZ_FYEK01000071.1"/>
</dbReference>
<dbReference type="Gene3D" id="3.30.70.1900">
    <property type="match status" value="1"/>
</dbReference>
<keyword evidence="3" id="KW-0051">Antiviral defense</keyword>
<feature type="site" description="Transition state stabilizer" evidence="4">
    <location>
        <position position="56"/>
    </location>
</feature>
<evidence type="ECO:0000256" key="4">
    <source>
        <dbReference type="PIRSR" id="PIRSR005054-1"/>
    </source>
</evidence>
<name>A0A212RME8_9CHLR</name>
<proteinExistence type="inferred from homology"/>
<dbReference type="OrthoDB" id="9797488at2"/>
<reference evidence="8" key="1">
    <citation type="submission" date="2017-06" db="EMBL/GenBank/DDBJ databases">
        <authorList>
            <person name="Varghese N."/>
            <person name="Submissions S."/>
        </authorList>
    </citation>
    <scope>NUCLEOTIDE SEQUENCE [LARGE SCALE GENOMIC DNA]</scope>
    <source>
        <strain evidence="8">JAD2</strain>
    </source>
</reference>
<protein>
    <submittedName>
        <fullName evidence="7">CRISPR-associated endoribonuclease Cas6</fullName>
    </submittedName>
</protein>
<dbReference type="PANTHER" id="PTHR36984">
    <property type="entry name" value="CRISPR-ASSOCIATED ENDORIBONUCLEASE CAS6 1"/>
    <property type="match status" value="1"/>
</dbReference>
<feature type="domain" description="CRISPR associated protein Cas6 C-terminal" evidence="6">
    <location>
        <begin position="122"/>
        <end position="241"/>
    </location>
</feature>
<comment type="similarity">
    <text evidence="1">Belongs to the CRISPR-associated protein Cas6/Cse3/CasE family.</text>
</comment>
<dbReference type="GO" id="GO:0051607">
    <property type="term" value="P:defense response to virus"/>
    <property type="evidence" value="ECO:0007669"/>
    <property type="project" value="UniProtKB-KW"/>
</dbReference>
<feature type="active site" description="Proton donor" evidence="5">
    <location>
        <position position="43"/>
    </location>
</feature>
<dbReference type="InterPro" id="IPR049435">
    <property type="entry name" value="Cas_Cas6_C"/>
</dbReference>
<dbReference type="GO" id="GO:0003723">
    <property type="term" value="F:RNA binding"/>
    <property type="evidence" value="ECO:0007669"/>
    <property type="project" value="UniProtKB-KW"/>
</dbReference>
<dbReference type="PIRSF" id="PIRSF005054">
    <property type="entry name" value="PF1131"/>
    <property type="match status" value="1"/>
</dbReference>
<dbReference type="AlphaFoldDB" id="A0A212RME8"/>
<dbReference type="Proteomes" id="UP000197025">
    <property type="component" value="Unassembled WGS sequence"/>
</dbReference>
<gene>
    <name evidence="7" type="ORF">SAMN02746019_00019590</name>
</gene>
<dbReference type="CDD" id="cd21140">
    <property type="entry name" value="Cas6_I-like"/>
    <property type="match status" value="1"/>
</dbReference>
<accession>A0A212RME8</accession>
<sequence length="268" mass="30179">MRLKVTLRFVRPGRLPWGYPEWLRGLAYTAMRRGLPQVAHRLHEEGWQGPEGRAYKPLTYSWLHGLRPDGSGLWAEGSVTWWASSPIEAVVEALALGLLLEPEVALGPHPVQVERIEVVPAPEVEGSMTCVTLSPITVSTGERRSDGRLVKRYLSPEEPAFASALAENLRRKAAAFYGQEMRGEVVIRPQPPYRSKLVRIHDTDIRGWMLRLTLEGDPRLLRLAYEAGLGEHTASGFGMVAMAREQWENPSPHDARILKHFVHFRASQ</sequence>
<evidence type="ECO:0000256" key="1">
    <source>
        <dbReference type="ARBA" id="ARBA00005937"/>
    </source>
</evidence>
<dbReference type="Gene3D" id="3.30.70.1890">
    <property type="match status" value="1"/>
</dbReference>
<keyword evidence="2" id="KW-0694">RNA-binding</keyword>
<dbReference type="NCBIfam" id="TIGR01877">
    <property type="entry name" value="cas_cas6"/>
    <property type="match status" value="1"/>
</dbReference>
<dbReference type="GO" id="GO:0016788">
    <property type="term" value="F:hydrolase activity, acting on ester bonds"/>
    <property type="evidence" value="ECO:0007669"/>
    <property type="project" value="InterPro"/>
</dbReference>
<dbReference type="Pfam" id="PF01881">
    <property type="entry name" value="Cas_Cas6_C"/>
    <property type="match status" value="1"/>
</dbReference>
<feature type="active site" description="Proton acceptor" evidence="5">
    <location>
        <position position="28"/>
    </location>
</feature>
<evidence type="ECO:0000256" key="2">
    <source>
        <dbReference type="ARBA" id="ARBA00022884"/>
    </source>
</evidence>
<evidence type="ECO:0000313" key="8">
    <source>
        <dbReference type="Proteomes" id="UP000197025"/>
    </source>
</evidence>
<dbReference type="PANTHER" id="PTHR36984:SF1">
    <property type="entry name" value="CRISPR-ASSOCIATED ENDORIBONUCLEASE CAS6 1"/>
    <property type="match status" value="1"/>
</dbReference>
<organism evidence="7 8">
    <name type="scientific">Thermoflexus hugenholtzii JAD2</name>
    <dbReference type="NCBI Taxonomy" id="877466"/>
    <lineage>
        <taxon>Bacteria</taxon>
        <taxon>Bacillati</taxon>
        <taxon>Chloroflexota</taxon>
        <taxon>Thermoflexia</taxon>
        <taxon>Thermoflexales</taxon>
        <taxon>Thermoflexaceae</taxon>
        <taxon>Thermoflexus</taxon>
    </lineage>
</organism>
<keyword evidence="8" id="KW-1185">Reference proteome</keyword>
<dbReference type="InterPro" id="IPR045747">
    <property type="entry name" value="CRISPR-assoc_prot_Cas6_N_sf"/>
</dbReference>